<protein>
    <submittedName>
        <fullName evidence="1">Uncharacterized protein</fullName>
    </submittedName>
</protein>
<dbReference type="EMBL" id="AEAH01003734">
    <property type="protein sequence ID" value="EGH35533.1"/>
    <property type="molecule type" value="Genomic_DNA"/>
</dbReference>
<evidence type="ECO:0000313" key="1">
    <source>
        <dbReference type="EMBL" id="EGH35533.1"/>
    </source>
</evidence>
<organism evidence="1 2">
    <name type="scientific">Pseudomonas syringae pv. japonica str. M301072</name>
    <dbReference type="NCBI Taxonomy" id="629262"/>
    <lineage>
        <taxon>Bacteria</taxon>
        <taxon>Pseudomonadati</taxon>
        <taxon>Pseudomonadota</taxon>
        <taxon>Gammaproteobacteria</taxon>
        <taxon>Pseudomonadales</taxon>
        <taxon>Pseudomonadaceae</taxon>
        <taxon>Pseudomonas</taxon>
        <taxon>Pseudomonas syringae</taxon>
    </lineage>
</organism>
<dbReference type="Proteomes" id="UP000004471">
    <property type="component" value="Unassembled WGS sequence"/>
</dbReference>
<gene>
    <name evidence="1" type="ORF">PSYJA_43551</name>
</gene>
<name>F3FZ91_PSESX</name>
<evidence type="ECO:0000313" key="2">
    <source>
        <dbReference type="Proteomes" id="UP000004471"/>
    </source>
</evidence>
<accession>F3FZ91</accession>
<sequence>KKASGKKAGGQTCYQALYAGRIGKTRYSVLIPGCNKLGRTQSVQ</sequence>
<feature type="non-terminal residue" evidence="1">
    <location>
        <position position="44"/>
    </location>
</feature>
<dbReference type="AlphaFoldDB" id="F3FZ91"/>
<feature type="non-terminal residue" evidence="1">
    <location>
        <position position="1"/>
    </location>
</feature>
<reference evidence="1 2" key="1">
    <citation type="journal article" date="2011" name="PLoS Pathog.">
        <title>Dynamic evolution of pathogenicity revealed by sequencing and comparative genomics of 19 Pseudomonas syringae isolates.</title>
        <authorList>
            <person name="Baltrus D.A."/>
            <person name="Nishimura M.T."/>
            <person name="Romanchuk A."/>
            <person name="Chang J.H."/>
            <person name="Mukhtar M.S."/>
            <person name="Cherkis K."/>
            <person name="Roach J."/>
            <person name="Grant S.R."/>
            <person name="Jones C.D."/>
            <person name="Dangl J.L."/>
        </authorList>
    </citation>
    <scope>NUCLEOTIDE SEQUENCE [LARGE SCALE GENOMIC DNA]</scope>
    <source>
        <strain evidence="2">M301072PT</strain>
    </source>
</reference>
<proteinExistence type="predicted"/>
<comment type="caution">
    <text evidence="1">The sequence shown here is derived from an EMBL/GenBank/DDBJ whole genome shotgun (WGS) entry which is preliminary data.</text>
</comment>
<dbReference type="HOGENOM" id="CLU_3226607_0_0_6"/>